<accession>A0AAV5TUZ3</accession>
<feature type="non-terminal residue" evidence="1">
    <location>
        <position position="1"/>
    </location>
</feature>
<protein>
    <submittedName>
        <fullName evidence="1">Uncharacterized protein</fullName>
    </submittedName>
</protein>
<dbReference type="Proteomes" id="UP001432027">
    <property type="component" value="Unassembled WGS sequence"/>
</dbReference>
<evidence type="ECO:0000313" key="2">
    <source>
        <dbReference type="Proteomes" id="UP001432027"/>
    </source>
</evidence>
<keyword evidence="2" id="KW-1185">Reference proteome</keyword>
<reference evidence="1" key="1">
    <citation type="submission" date="2023-10" db="EMBL/GenBank/DDBJ databases">
        <title>Genome assembly of Pristionchus species.</title>
        <authorList>
            <person name="Yoshida K."/>
            <person name="Sommer R.J."/>
        </authorList>
    </citation>
    <scope>NUCLEOTIDE SEQUENCE</scope>
    <source>
        <strain evidence="1">RS0144</strain>
    </source>
</reference>
<dbReference type="AlphaFoldDB" id="A0AAV5TUZ3"/>
<comment type="caution">
    <text evidence="1">The sequence shown here is derived from an EMBL/GenBank/DDBJ whole genome shotgun (WGS) entry which is preliminary data.</text>
</comment>
<feature type="non-terminal residue" evidence="1">
    <location>
        <position position="100"/>
    </location>
</feature>
<sequence length="100" mass="11571">GHLDLERLLSLDDENIQDESVRNLMFGLIESLHLTLKRLIEERSRLNGNGETFRLNSLKIVEDWLTKSVTWFVQSGDDLISVIRRGFEAMVTILKNSDKK</sequence>
<gene>
    <name evidence="1" type="ORF">PENTCL1PPCAC_20023</name>
</gene>
<organism evidence="1 2">
    <name type="scientific">Pristionchus entomophagus</name>
    <dbReference type="NCBI Taxonomy" id="358040"/>
    <lineage>
        <taxon>Eukaryota</taxon>
        <taxon>Metazoa</taxon>
        <taxon>Ecdysozoa</taxon>
        <taxon>Nematoda</taxon>
        <taxon>Chromadorea</taxon>
        <taxon>Rhabditida</taxon>
        <taxon>Rhabditina</taxon>
        <taxon>Diplogasteromorpha</taxon>
        <taxon>Diplogasteroidea</taxon>
        <taxon>Neodiplogasteridae</taxon>
        <taxon>Pristionchus</taxon>
    </lineage>
</organism>
<name>A0AAV5TUZ3_9BILA</name>
<evidence type="ECO:0000313" key="1">
    <source>
        <dbReference type="EMBL" id="GMS97848.1"/>
    </source>
</evidence>
<dbReference type="EMBL" id="BTSX01000004">
    <property type="protein sequence ID" value="GMS97848.1"/>
    <property type="molecule type" value="Genomic_DNA"/>
</dbReference>
<proteinExistence type="predicted"/>